<proteinExistence type="inferred from homology"/>
<evidence type="ECO:0000313" key="6">
    <source>
        <dbReference type="Proteomes" id="UP001057455"/>
    </source>
</evidence>
<name>A0A9W5WV87_BABOV</name>
<evidence type="ECO:0000256" key="1">
    <source>
        <dbReference type="ARBA" id="ARBA00004496"/>
    </source>
</evidence>
<evidence type="ECO:0000313" key="5">
    <source>
        <dbReference type="EMBL" id="GFE54057.1"/>
    </source>
</evidence>
<accession>A0A9W5WV87</accession>
<dbReference type="PANTHER" id="PTHR21107">
    <property type="entry name" value="CYTOCHROME C OXIDASE ASSEMBLY PROTEIN COX19"/>
    <property type="match status" value="1"/>
</dbReference>
<evidence type="ECO:0000256" key="4">
    <source>
        <dbReference type="ARBA" id="ARBA00038223"/>
    </source>
</evidence>
<dbReference type="InterPro" id="IPR051383">
    <property type="entry name" value="COX19"/>
</dbReference>
<reference evidence="5" key="1">
    <citation type="submission" date="2019-12" db="EMBL/GenBank/DDBJ databases">
        <title>Genome sequence of Babesia ovis.</title>
        <authorList>
            <person name="Yamagishi J."/>
            <person name="Sevinc F."/>
            <person name="Xuan X."/>
        </authorList>
    </citation>
    <scope>NUCLEOTIDE SEQUENCE</scope>
    <source>
        <strain evidence="5">Selcuk</strain>
    </source>
</reference>
<comment type="caution">
    <text evidence="5">The sequence shown here is derived from an EMBL/GenBank/DDBJ whole genome shotgun (WGS) entry which is preliminary data.</text>
</comment>
<comment type="subcellular location">
    <subcellularLocation>
        <location evidence="1">Cytoplasm</location>
    </subcellularLocation>
</comment>
<dbReference type="EMBL" id="BLIY01000008">
    <property type="protein sequence ID" value="GFE54057.1"/>
    <property type="molecule type" value="Genomic_DNA"/>
</dbReference>
<gene>
    <name evidence="5" type="ORF">BaOVIS_014610</name>
</gene>
<sequence length="138" mass="15512">MSASQAPRLTVIPPDRGSFPLDHEGVCKEVSDRYLKCVQRLKGNAFDCRNLAAQYMKCRIDNNLLAEEPLTNFGFREKDITQEPGDALTTKPIVTGDSLVRQREDRKESQGFVAGQSVVENYARDQSLLSRFLSKFLG</sequence>
<organism evidence="5 6">
    <name type="scientific">Babesia ovis</name>
    <dbReference type="NCBI Taxonomy" id="5869"/>
    <lineage>
        <taxon>Eukaryota</taxon>
        <taxon>Sar</taxon>
        <taxon>Alveolata</taxon>
        <taxon>Apicomplexa</taxon>
        <taxon>Aconoidasida</taxon>
        <taxon>Piroplasmida</taxon>
        <taxon>Babesiidae</taxon>
        <taxon>Babesia</taxon>
    </lineage>
</organism>
<comment type="similarity">
    <text evidence="4">Belongs to the COX19 family.</text>
</comment>
<keyword evidence="2" id="KW-0963">Cytoplasm</keyword>
<dbReference type="OrthoDB" id="268594at2759"/>
<evidence type="ECO:0000256" key="3">
    <source>
        <dbReference type="ARBA" id="ARBA00023157"/>
    </source>
</evidence>
<dbReference type="GO" id="GO:0033617">
    <property type="term" value="P:mitochondrial respiratory chain complex IV assembly"/>
    <property type="evidence" value="ECO:0007669"/>
    <property type="project" value="TreeGrafter"/>
</dbReference>
<evidence type="ECO:0000256" key="2">
    <source>
        <dbReference type="ARBA" id="ARBA00022490"/>
    </source>
</evidence>
<dbReference type="Proteomes" id="UP001057455">
    <property type="component" value="Unassembled WGS sequence"/>
</dbReference>
<dbReference type="PANTHER" id="PTHR21107:SF2">
    <property type="entry name" value="CYTOCHROME C OXIDASE ASSEMBLY PROTEIN COX19"/>
    <property type="match status" value="1"/>
</dbReference>
<keyword evidence="3" id="KW-1015">Disulfide bond</keyword>
<dbReference type="GO" id="GO:0005758">
    <property type="term" value="C:mitochondrial intermembrane space"/>
    <property type="evidence" value="ECO:0007669"/>
    <property type="project" value="TreeGrafter"/>
</dbReference>
<keyword evidence="6" id="KW-1185">Reference proteome</keyword>
<protein>
    <submittedName>
        <fullName evidence="5">Cytochrome c oxidase assembly cox19</fullName>
    </submittedName>
</protein>
<dbReference type="AlphaFoldDB" id="A0A9W5WV87"/>